<comment type="caution">
    <text evidence="1">The sequence shown here is derived from an EMBL/GenBank/DDBJ whole genome shotgun (WGS) entry which is preliminary data.</text>
</comment>
<sequence>MPLIISPMVEDDIPIIVAIEHAAVVQSPLNPLTVVRKKLANIPTGENSDEEYLKSIEAIVLAGYRRRAQENTYFYKLIDTDIPADSDKHRGIVSFLVWRIVTGSGRDEVRGTQDNGHDACREDAPEMRSVAAANHDEKKSDDQSVSAFSGTAVGRELNRLAARFRQEHFPNEPYQVFEVGMTLPAYWRRGALSMLLEHALQVADERGIISVMQASEMGWPLYHSLGFEVVKETALDLKPFGLDASVPHRDMIRRPGRGAPNGIHVFLQGGSTVLSGPLDAAVVPVGDSAEWNKARTNSILQEIQAPDATSQQNQFADEMPVWPLRIPCVEAPNTQRAELHMISLRLFDASSHRP</sequence>
<proteinExistence type="predicted"/>
<name>A0A2U3DV14_PURLI</name>
<evidence type="ECO:0008006" key="3">
    <source>
        <dbReference type="Google" id="ProtNLM"/>
    </source>
</evidence>
<dbReference type="InterPro" id="IPR016181">
    <property type="entry name" value="Acyl_CoA_acyltransferase"/>
</dbReference>
<protein>
    <recommendedName>
        <fullName evidence="3">N-acetyltransferase domain-containing protein</fullName>
    </recommendedName>
</protein>
<organism evidence="1 2">
    <name type="scientific">Purpureocillium lilacinum</name>
    <name type="common">Paecilomyces lilacinus</name>
    <dbReference type="NCBI Taxonomy" id="33203"/>
    <lineage>
        <taxon>Eukaryota</taxon>
        <taxon>Fungi</taxon>
        <taxon>Dikarya</taxon>
        <taxon>Ascomycota</taxon>
        <taxon>Pezizomycotina</taxon>
        <taxon>Sordariomycetes</taxon>
        <taxon>Hypocreomycetidae</taxon>
        <taxon>Hypocreales</taxon>
        <taxon>Ophiocordycipitaceae</taxon>
        <taxon>Purpureocillium</taxon>
    </lineage>
</organism>
<dbReference type="PANTHER" id="PTHR42791">
    <property type="entry name" value="GNAT FAMILY ACETYLTRANSFERASE"/>
    <property type="match status" value="1"/>
</dbReference>
<dbReference type="Proteomes" id="UP000245956">
    <property type="component" value="Unassembled WGS sequence"/>
</dbReference>
<dbReference type="EMBL" id="LCWV01000027">
    <property type="protein sequence ID" value="PWI66091.1"/>
    <property type="molecule type" value="Genomic_DNA"/>
</dbReference>
<dbReference type="SUPFAM" id="SSF55729">
    <property type="entry name" value="Acyl-CoA N-acyltransferases (Nat)"/>
    <property type="match status" value="1"/>
</dbReference>
<dbReference type="AlphaFoldDB" id="A0A2U3DV14"/>
<dbReference type="CDD" id="cd04301">
    <property type="entry name" value="NAT_SF"/>
    <property type="match status" value="1"/>
</dbReference>
<dbReference type="InterPro" id="IPR052523">
    <property type="entry name" value="Trichothecene_AcTrans"/>
</dbReference>
<dbReference type="Gene3D" id="3.40.630.30">
    <property type="match status" value="1"/>
</dbReference>
<reference evidence="1 2" key="1">
    <citation type="journal article" date="2016" name="Front. Microbiol.">
        <title>Genome and transcriptome sequences reveal the specific parasitism of the nematophagous Purpureocillium lilacinum 36-1.</title>
        <authorList>
            <person name="Xie J."/>
            <person name="Li S."/>
            <person name="Mo C."/>
            <person name="Xiao X."/>
            <person name="Peng D."/>
            <person name="Wang G."/>
            <person name="Xiao Y."/>
        </authorList>
    </citation>
    <scope>NUCLEOTIDE SEQUENCE [LARGE SCALE GENOMIC DNA]</scope>
    <source>
        <strain evidence="1 2">36-1</strain>
    </source>
</reference>
<accession>A0A2U3DV14</accession>
<gene>
    <name evidence="1" type="ORF">PCL_05309</name>
</gene>
<evidence type="ECO:0000313" key="1">
    <source>
        <dbReference type="EMBL" id="PWI66091.1"/>
    </source>
</evidence>
<evidence type="ECO:0000313" key="2">
    <source>
        <dbReference type="Proteomes" id="UP000245956"/>
    </source>
</evidence>
<dbReference type="PANTHER" id="PTHR42791:SF14">
    <property type="entry name" value="N-ACETYLTRANSFERASE DOMAIN-CONTAINING PROTEIN"/>
    <property type="match status" value="1"/>
</dbReference>